<dbReference type="PANTHER" id="PTHR41282">
    <property type="entry name" value="CONSERVED TRANSMEMBRANE PROTEIN-RELATED"/>
    <property type="match status" value="1"/>
</dbReference>
<evidence type="ECO:0000256" key="2">
    <source>
        <dbReference type="SAM" id="Phobius"/>
    </source>
</evidence>
<feature type="region of interest" description="Disordered" evidence="1">
    <location>
        <begin position="1"/>
        <end position="36"/>
    </location>
</feature>
<evidence type="ECO:0000313" key="3">
    <source>
        <dbReference type="EMBL" id="QRV01953.1"/>
    </source>
</evidence>
<dbReference type="InterPro" id="IPR010539">
    <property type="entry name" value="BaxI_1-like"/>
</dbReference>
<feature type="transmembrane region" description="Helical" evidence="2">
    <location>
        <begin position="235"/>
        <end position="255"/>
    </location>
</feature>
<dbReference type="Proteomes" id="UP000602653">
    <property type="component" value="Chromosome"/>
</dbReference>
<proteinExistence type="predicted"/>
<feature type="transmembrane region" description="Helical" evidence="2">
    <location>
        <begin position="203"/>
        <end position="223"/>
    </location>
</feature>
<feature type="transmembrane region" description="Helical" evidence="2">
    <location>
        <begin position="136"/>
        <end position="157"/>
    </location>
</feature>
<evidence type="ECO:0000256" key="1">
    <source>
        <dbReference type="SAM" id="MobiDB-lite"/>
    </source>
</evidence>
<evidence type="ECO:0000313" key="4">
    <source>
        <dbReference type="Proteomes" id="UP000602653"/>
    </source>
</evidence>
<dbReference type="EMBL" id="CP070228">
    <property type="protein sequence ID" value="QRV01953.1"/>
    <property type="molecule type" value="Genomic_DNA"/>
</dbReference>
<dbReference type="Pfam" id="PF12811">
    <property type="entry name" value="BaxI_1"/>
    <property type="match status" value="1"/>
</dbReference>
<dbReference type="PANTHER" id="PTHR41282:SF1">
    <property type="entry name" value="CONSERVED TRANSMEMBRANE PROTEIN-RELATED"/>
    <property type="match status" value="1"/>
</dbReference>
<sequence length="268" mass="28419">MSNPVMSRNPYFTGQTQRPNQFGQQAGMRPEMPAQPTPTAFDAQPTDGLMTYTDAMNKTALLLGVTVVTGIIAAFVVPTPSMPAVALIASLTALGLGFFAAFKPMVSPGLALGYAAIEGIALGTITAAFNIFYPGIAFQAILATLVIVGVTLGLHYSGAVRTTKRGRKFVYVVALGYLVFSLLNTVLIATGVLQGFGVRNGPFGVLIGAAMILVAAYMLIADFEQINEAIVRRAPAQFAWTAALGIVMTILWIYIEVLRLLAILADNR</sequence>
<feature type="transmembrane region" description="Helical" evidence="2">
    <location>
        <begin position="169"/>
        <end position="197"/>
    </location>
</feature>
<feature type="transmembrane region" description="Helical" evidence="2">
    <location>
        <begin position="84"/>
        <end position="102"/>
    </location>
</feature>
<protein>
    <submittedName>
        <fullName evidence="3">Bax inhibitor-1/YccA family protein</fullName>
    </submittedName>
</protein>
<keyword evidence="2" id="KW-0812">Transmembrane</keyword>
<feature type="compositionally biased region" description="Polar residues" evidence="1">
    <location>
        <begin position="1"/>
        <end position="24"/>
    </location>
</feature>
<organism evidence="3 4">
    <name type="scientific">Arcanobacterium phocisimile</name>
    <dbReference type="NCBI Taxonomy" id="1302235"/>
    <lineage>
        <taxon>Bacteria</taxon>
        <taxon>Bacillati</taxon>
        <taxon>Actinomycetota</taxon>
        <taxon>Actinomycetes</taxon>
        <taxon>Actinomycetales</taxon>
        <taxon>Actinomycetaceae</taxon>
        <taxon>Arcanobacterium</taxon>
    </lineage>
</organism>
<feature type="transmembrane region" description="Helical" evidence="2">
    <location>
        <begin position="60"/>
        <end position="78"/>
    </location>
</feature>
<keyword evidence="2" id="KW-1133">Transmembrane helix</keyword>
<gene>
    <name evidence="3" type="ORF">JTE88_07705</name>
</gene>
<feature type="transmembrane region" description="Helical" evidence="2">
    <location>
        <begin position="109"/>
        <end position="130"/>
    </location>
</feature>
<dbReference type="RefSeq" id="WP_204424094.1">
    <property type="nucleotide sequence ID" value="NZ_CP070228.1"/>
</dbReference>
<name>A0ABX7IFP7_9ACTO</name>
<reference evidence="3 4" key="1">
    <citation type="submission" date="2021-02" db="EMBL/GenBank/DDBJ databases">
        <title>Complete Genome Sequence of Arcanobacterium phocisimile strain DSM 26142T from a harbour seal.</title>
        <authorList>
            <person name="Borowiak M."/>
            <person name="Alssahen M."/>
            <person name="Malorny B."/>
            <person name="Laemmler C."/>
            <person name="Siebert U."/>
            <person name="Ploetz M."/>
            <person name="Abdulmawjood A."/>
        </authorList>
    </citation>
    <scope>NUCLEOTIDE SEQUENCE [LARGE SCALE GENOMIC DNA]</scope>
    <source>
        <strain evidence="3 4">DSM 26142</strain>
    </source>
</reference>
<keyword evidence="4" id="KW-1185">Reference proteome</keyword>
<keyword evidence="2" id="KW-0472">Membrane</keyword>
<accession>A0ABX7IFP7</accession>